<sequence>MYKGAFFDIDNNGVNEFISFERRGAHTYQNRAYDNIYIYEKGSYNKLKGAENGQQFTPEIGYFGGFTNSYVLKEYPVNRTTVYKTGTVGHSWSNLSDSYIRPLLLNKTYYVAMFANVDTHISDPLLAYNQTMDEKNAIAVVKFTPSYDAEQIENQPRLLSTGQPSNETQDICYFVKTQVIQQGQ</sequence>
<evidence type="ECO:0000313" key="2">
    <source>
        <dbReference type="Proteomes" id="UP000527352"/>
    </source>
</evidence>
<dbReference type="Proteomes" id="UP000527352">
    <property type="component" value="Unassembled WGS sequence"/>
</dbReference>
<protein>
    <submittedName>
        <fullName evidence="1">Uncharacterized protein</fullName>
    </submittedName>
</protein>
<proteinExistence type="predicted"/>
<comment type="caution">
    <text evidence="1">The sequence shown here is derived from an EMBL/GenBank/DDBJ whole genome shotgun (WGS) entry which is preliminary data.</text>
</comment>
<keyword evidence="2" id="KW-1185">Reference proteome</keyword>
<evidence type="ECO:0000313" key="1">
    <source>
        <dbReference type="EMBL" id="NLQ25246.1"/>
    </source>
</evidence>
<accession>A0ABX1KUL9</accession>
<dbReference type="EMBL" id="JABAEB010000017">
    <property type="protein sequence ID" value="NLQ25246.1"/>
    <property type="molecule type" value="Genomic_DNA"/>
</dbReference>
<organism evidence="1 2">
    <name type="scientific">Shewanella oncorhynchi</name>
    <dbReference type="NCBI Taxonomy" id="2726434"/>
    <lineage>
        <taxon>Bacteria</taxon>
        <taxon>Pseudomonadati</taxon>
        <taxon>Pseudomonadota</taxon>
        <taxon>Gammaproteobacteria</taxon>
        <taxon>Alteromonadales</taxon>
        <taxon>Shewanellaceae</taxon>
        <taxon>Shewanella</taxon>
    </lineage>
</organism>
<dbReference type="RefSeq" id="WP_168827555.1">
    <property type="nucleotide sequence ID" value="NZ_JABAEB010000017.1"/>
</dbReference>
<reference evidence="1 2" key="1">
    <citation type="submission" date="2020-04" db="EMBL/GenBank/DDBJ databases">
        <title>The first description of lens atrophy caused by putative novel Shewanella sp. that is a new emerging pathogen for cultured rainbow trout?</title>
        <authorList>
            <person name="Saticioglu I.B."/>
            <person name="Duman M."/>
            <person name="Altun S."/>
        </authorList>
    </citation>
    <scope>NUCLEOTIDE SEQUENCE [LARGE SCALE GENOMIC DNA]</scope>
    <source>
        <strain evidence="1 2">S-1</strain>
    </source>
</reference>
<gene>
    <name evidence="1" type="ORF">HGO26_20535</name>
</gene>
<name>A0ABX1KUL9_9GAMM</name>